<dbReference type="PANTHER" id="PTHR34387:SF2">
    <property type="entry name" value="SLR1258 PROTEIN"/>
    <property type="match status" value="1"/>
</dbReference>
<evidence type="ECO:0000313" key="2">
    <source>
        <dbReference type="Proteomes" id="UP001139031"/>
    </source>
</evidence>
<evidence type="ECO:0000313" key="1">
    <source>
        <dbReference type="EMBL" id="MBZ5709910.1"/>
    </source>
</evidence>
<dbReference type="Pfam" id="PF04402">
    <property type="entry name" value="SIMPL"/>
    <property type="match status" value="1"/>
</dbReference>
<sequence>MQPREATDTRTIEATGKGVVRAKPDLAVLKLGVTTQAEQPAEAVDQNAKRMSKVIAAVKAQGIPDTAIQTSELQLDRVTKWDEDLQTDVLVGYRATNVITVRSPVDTAVKVFDAGVAAGANTAGGLAFAVNDEKKYRREALAQATKVAVEDIEAVAKALGVNLAAVVQAEVVEAIEPPLYESQFFAMDHELAATPIVPGQLEITSRVRVRYTIKAP</sequence>
<proteinExistence type="predicted"/>
<keyword evidence="2" id="KW-1185">Reference proteome</keyword>
<dbReference type="Gene3D" id="3.30.110.170">
    <property type="entry name" value="Protein of unknown function (DUF541), domain 1"/>
    <property type="match status" value="1"/>
</dbReference>
<protein>
    <submittedName>
        <fullName evidence="1">SIMPL domain-containing protein</fullName>
    </submittedName>
</protein>
<dbReference type="Proteomes" id="UP001139031">
    <property type="component" value="Unassembled WGS sequence"/>
</dbReference>
<gene>
    <name evidence="1" type="ORF">K7C98_11660</name>
</gene>
<reference evidence="1" key="1">
    <citation type="submission" date="2021-08" db="EMBL/GenBank/DDBJ databases">
        <authorList>
            <person name="Stevens D.C."/>
        </authorList>
    </citation>
    <scope>NUCLEOTIDE SEQUENCE</scope>
    <source>
        <strain evidence="1">DSM 53165</strain>
    </source>
</reference>
<accession>A0ABS7TNY2</accession>
<dbReference type="InterPro" id="IPR052022">
    <property type="entry name" value="26kDa_periplasmic_antigen"/>
</dbReference>
<name>A0ABS7TNY2_9BACT</name>
<dbReference type="InterPro" id="IPR007497">
    <property type="entry name" value="SIMPL/DUF541"/>
</dbReference>
<organism evidence="1 2">
    <name type="scientific">Nannocystis pusilla</name>
    <dbReference type="NCBI Taxonomy" id="889268"/>
    <lineage>
        <taxon>Bacteria</taxon>
        <taxon>Pseudomonadati</taxon>
        <taxon>Myxococcota</taxon>
        <taxon>Polyangia</taxon>
        <taxon>Nannocystales</taxon>
        <taxon>Nannocystaceae</taxon>
        <taxon>Nannocystis</taxon>
    </lineage>
</organism>
<comment type="caution">
    <text evidence="1">The sequence shown here is derived from an EMBL/GenBank/DDBJ whole genome shotgun (WGS) entry which is preliminary data.</text>
</comment>
<dbReference type="EMBL" id="JAIRAU010000011">
    <property type="protein sequence ID" value="MBZ5709910.1"/>
    <property type="molecule type" value="Genomic_DNA"/>
</dbReference>
<dbReference type="Gene3D" id="3.30.70.2970">
    <property type="entry name" value="Protein of unknown function (DUF541), domain 2"/>
    <property type="match status" value="1"/>
</dbReference>
<dbReference type="PANTHER" id="PTHR34387">
    <property type="entry name" value="SLR1258 PROTEIN"/>
    <property type="match status" value="1"/>
</dbReference>